<accession>A0A5C6FKY8</accession>
<sequence>MVRWTRQLAAIAIAMLTSQVGIGDISRLGGSGVRVDMTTRSGGVSSGLIGGADCRVRVNQRAIVLQWTTSAFHHTELPEIQNDASISATVTGSLGVVQVSPRHAVARTNISNRKDEASVAMGIAGNGEVKVDLTVGIDGAQVVEGKHCATVVLTITGN</sequence>
<keyword evidence="2" id="KW-1185">Reference proteome</keyword>
<dbReference type="EMBL" id="SJPW01000001">
    <property type="protein sequence ID" value="TWU60454.1"/>
    <property type="molecule type" value="Genomic_DNA"/>
</dbReference>
<dbReference type="AlphaFoldDB" id="A0A5C6FKY8"/>
<evidence type="ECO:0000313" key="2">
    <source>
        <dbReference type="Proteomes" id="UP000318288"/>
    </source>
</evidence>
<name>A0A5C6FKY8_9BACT</name>
<dbReference type="OrthoDB" id="9893867at2"/>
<organism evidence="1 2">
    <name type="scientific">Rubripirellula tenax</name>
    <dbReference type="NCBI Taxonomy" id="2528015"/>
    <lineage>
        <taxon>Bacteria</taxon>
        <taxon>Pseudomonadati</taxon>
        <taxon>Planctomycetota</taxon>
        <taxon>Planctomycetia</taxon>
        <taxon>Pirellulales</taxon>
        <taxon>Pirellulaceae</taxon>
        <taxon>Rubripirellula</taxon>
    </lineage>
</organism>
<dbReference type="Proteomes" id="UP000318288">
    <property type="component" value="Unassembled WGS sequence"/>
</dbReference>
<protein>
    <submittedName>
        <fullName evidence="1">Uncharacterized protein</fullName>
    </submittedName>
</protein>
<gene>
    <name evidence="1" type="ORF">Poly51_07300</name>
</gene>
<dbReference type="RefSeq" id="WP_146454266.1">
    <property type="nucleotide sequence ID" value="NZ_SJPW01000001.1"/>
</dbReference>
<evidence type="ECO:0000313" key="1">
    <source>
        <dbReference type="EMBL" id="TWU60454.1"/>
    </source>
</evidence>
<comment type="caution">
    <text evidence="1">The sequence shown here is derived from an EMBL/GenBank/DDBJ whole genome shotgun (WGS) entry which is preliminary data.</text>
</comment>
<reference evidence="1 2" key="1">
    <citation type="submission" date="2019-02" db="EMBL/GenBank/DDBJ databases">
        <title>Deep-cultivation of Planctomycetes and their phenomic and genomic characterization uncovers novel biology.</title>
        <authorList>
            <person name="Wiegand S."/>
            <person name="Jogler M."/>
            <person name="Boedeker C."/>
            <person name="Pinto D."/>
            <person name="Vollmers J."/>
            <person name="Rivas-Marin E."/>
            <person name="Kohn T."/>
            <person name="Peeters S.H."/>
            <person name="Heuer A."/>
            <person name="Rast P."/>
            <person name="Oberbeckmann S."/>
            <person name="Bunk B."/>
            <person name="Jeske O."/>
            <person name="Meyerdierks A."/>
            <person name="Storesund J.E."/>
            <person name="Kallscheuer N."/>
            <person name="Luecker S."/>
            <person name="Lage O.M."/>
            <person name="Pohl T."/>
            <person name="Merkel B.J."/>
            <person name="Hornburger P."/>
            <person name="Mueller R.-W."/>
            <person name="Bruemmer F."/>
            <person name="Labrenz M."/>
            <person name="Spormann A.M."/>
            <person name="Op Den Camp H."/>
            <person name="Overmann J."/>
            <person name="Amann R."/>
            <person name="Jetten M.S.M."/>
            <person name="Mascher T."/>
            <person name="Medema M.H."/>
            <person name="Devos D.P."/>
            <person name="Kaster A.-K."/>
            <person name="Ovreas L."/>
            <person name="Rohde M."/>
            <person name="Galperin M.Y."/>
            <person name="Jogler C."/>
        </authorList>
    </citation>
    <scope>NUCLEOTIDE SEQUENCE [LARGE SCALE GENOMIC DNA]</scope>
    <source>
        <strain evidence="1 2">Poly51</strain>
    </source>
</reference>
<proteinExistence type="predicted"/>